<dbReference type="CDD" id="cd09578">
    <property type="entry name" value="SAM_Scm"/>
    <property type="match status" value="1"/>
</dbReference>
<evidence type="ECO:0000313" key="13">
    <source>
        <dbReference type="EMBL" id="KAF7474749.1"/>
    </source>
</evidence>
<comment type="similarity">
    <text evidence="2">Belongs to the SCM family.</text>
</comment>
<reference evidence="14 15" key="1">
    <citation type="submission" date="2019-04" db="EMBL/GenBank/DDBJ databases">
        <authorList>
            <person name="Alioto T."/>
            <person name="Alioto T."/>
        </authorList>
    </citation>
    <scope>NUCLEOTIDE SEQUENCE [LARGE SCALE GENOMIC DNA]</scope>
</reference>
<dbReference type="PANTHER" id="PTHR47305">
    <property type="entry name" value="BEN DOMAIN-CONTAINING PROTEIN 2"/>
    <property type="match status" value="1"/>
</dbReference>
<evidence type="ECO:0000259" key="12">
    <source>
        <dbReference type="SMART" id="SM00454"/>
    </source>
</evidence>
<keyword evidence="7" id="KW-0539">Nucleus</keyword>
<dbReference type="SUPFAM" id="SSF47769">
    <property type="entry name" value="SAM/Pointed domain"/>
    <property type="match status" value="1"/>
</dbReference>
<dbReference type="Pfam" id="PF00536">
    <property type="entry name" value="SAM_1"/>
    <property type="match status" value="1"/>
</dbReference>
<dbReference type="SMART" id="SM00454">
    <property type="entry name" value="SAM"/>
    <property type="match status" value="1"/>
</dbReference>
<feature type="signal peptide" evidence="11">
    <location>
        <begin position="1"/>
        <end position="20"/>
    </location>
</feature>
<keyword evidence="15" id="KW-1185">Reference proteome</keyword>
<gene>
    <name evidence="13" type="ORF">GHT09_014496</name>
    <name evidence="14" type="ORF">MONAX_5E000374</name>
</gene>
<comment type="subcellular location">
    <subcellularLocation>
        <location evidence="1">Nucleus</location>
    </subcellularLocation>
</comment>
<sequence length="394" mass="44283">MKLKFPTSLLVLYFIFPVKLFNNLPQIKTRIPIYKEEDDDDDNNTVLYAYEPNTTFFNNQENVLSDTSYNDEEQKTVLDILTHCQVIYDAVQNLDKKFDVINGKLSKIQRLRKKSFRNYRKPLGFVYKNHNHLLSKKVKVQKAKKKERLNSFSYPESYSPTLPVRRPENDDSNIVISSFQSEESQEMEQESLIRDQESSLRDSPPIPPLFSGRSFQTYLRNDDNTHGPSIVSCFASPGACSTSSISSAGVSITVSLNGASMPVSTNALAQGESNADTKNYPGLLDNTHALSSHHMSSGLATSSPVQSESIVMNQDYPENPLTWSVGDVILFLNHTDPQMSGPLSGLIEQHEIDGKALLLLTSDTMIKYMGLKLGTVLKLCHYIQKLKEEKGLNN</sequence>
<dbReference type="PANTHER" id="PTHR47305:SF2">
    <property type="entry name" value="SAM DOMAIN-CONTAINING PROTEIN"/>
    <property type="match status" value="1"/>
</dbReference>
<accession>A0A5E4ANY1</accession>
<dbReference type="AlphaFoldDB" id="A0A5E4ANY1"/>
<evidence type="ECO:0000256" key="11">
    <source>
        <dbReference type="SAM" id="SignalP"/>
    </source>
</evidence>
<evidence type="ECO:0000256" key="10">
    <source>
        <dbReference type="SAM" id="MobiDB-lite"/>
    </source>
</evidence>
<evidence type="ECO:0000256" key="3">
    <source>
        <dbReference type="ARBA" id="ARBA00022491"/>
    </source>
</evidence>
<protein>
    <recommendedName>
        <fullName evidence="9">Sex comb on midleg-like protein 1</fullName>
    </recommendedName>
</protein>
<feature type="region of interest" description="Disordered" evidence="10">
    <location>
        <begin position="179"/>
        <end position="207"/>
    </location>
</feature>
<keyword evidence="4" id="KW-0597">Phosphoprotein</keyword>
<evidence type="ECO:0000256" key="5">
    <source>
        <dbReference type="ARBA" id="ARBA00023015"/>
    </source>
</evidence>
<evidence type="ECO:0000256" key="6">
    <source>
        <dbReference type="ARBA" id="ARBA00023163"/>
    </source>
</evidence>
<dbReference type="GO" id="GO:0005634">
    <property type="term" value="C:nucleus"/>
    <property type="evidence" value="ECO:0007669"/>
    <property type="project" value="UniProtKB-SubCell"/>
</dbReference>
<name>A0A5E4ANY1_MARMO</name>
<proteinExistence type="inferred from homology"/>
<organism evidence="14 15">
    <name type="scientific">Marmota monax</name>
    <name type="common">Woodchuck</name>
    <dbReference type="NCBI Taxonomy" id="9995"/>
    <lineage>
        <taxon>Eukaryota</taxon>
        <taxon>Metazoa</taxon>
        <taxon>Chordata</taxon>
        <taxon>Craniata</taxon>
        <taxon>Vertebrata</taxon>
        <taxon>Euteleostomi</taxon>
        <taxon>Mammalia</taxon>
        <taxon>Eutheria</taxon>
        <taxon>Euarchontoglires</taxon>
        <taxon>Glires</taxon>
        <taxon>Rodentia</taxon>
        <taxon>Sciuromorpha</taxon>
        <taxon>Sciuridae</taxon>
        <taxon>Xerinae</taxon>
        <taxon>Marmotini</taxon>
        <taxon>Marmota</taxon>
    </lineage>
</organism>
<evidence type="ECO:0000256" key="7">
    <source>
        <dbReference type="ARBA" id="ARBA00023242"/>
    </source>
</evidence>
<evidence type="ECO:0000256" key="1">
    <source>
        <dbReference type="ARBA" id="ARBA00004123"/>
    </source>
</evidence>
<dbReference type="EMBL" id="WJEC01003694">
    <property type="protein sequence ID" value="KAF7474749.1"/>
    <property type="molecule type" value="Genomic_DNA"/>
</dbReference>
<keyword evidence="5" id="KW-0805">Transcription regulation</keyword>
<evidence type="ECO:0000313" key="14">
    <source>
        <dbReference type="EMBL" id="VTJ59038.1"/>
    </source>
</evidence>
<keyword evidence="6" id="KW-0804">Transcription</keyword>
<feature type="chain" id="PRO_5033478776" description="Sex comb on midleg-like protein 1" evidence="11">
    <location>
        <begin position="21"/>
        <end position="394"/>
    </location>
</feature>
<feature type="compositionally biased region" description="Basic and acidic residues" evidence="10">
    <location>
        <begin position="191"/>
        <end position="200"/>
    </location>
</feature>
<dbReference type="InterPro" id="IPR001660">
    <property type="entry name" value="SAM"/>
</dbReference>
<reference evidence="13" key="2">
    <citation type="submission" date="2020-08" db="EMBL/GenBank/DDBJ databases">
        <authorList>
            <person name="Shumante A."/>
            <person name="Zimin A.V."/>
            <person name="Puiu D."/>
            <person name="Salzberg S.L."/>
        </authorList>
    </citation>
    <scope>NUCLEOTIDE SEQUENCE</scope>
    <source>
        <strain evidence="13">WC2-LM</strain>
        <tissue evidence="13">Liver</tissue>
    </source>
</reference>
<evidence type="ECO:0000256" key="8">
    <source>
        <dbReference type="ARBA" id="ARBA00037060"/>
    </source>
</evidence>
<evidence type="ECO:0000256" key="2">
    <source>
        <dbReference type="ARBA" id="ARBA00008469"/>
    </source>
</evidence>
<evidence type="ECO:0000256" key="4">
    <source>
        <dbReference type="ARBA" id="ARBA00022553"/>
    </source>
</evidence>
<dbReference type="EMBL" id="CABDUW010000114">
    <property type="protein sequence ID" value="VTJ59038.1"/>
    <property type="molecule type" value="Genomic_DNA"/>
</dbReference>
<dbReference type="Proteomes" id="UP000335636">
    <property type="component" value="Unassembled WGS sequence"/>
</dbReference>
<dbReference type="Proteomes" id="UP000662637">
    <property type="component" value="Unassembled WGS sequence"/>
</dbReference>
<dbReference type="InterPro" id="IPR013761">
    <property type="entry name" value="SAM/pointed_sf"/>
</dbReference>
<dbReference type="Gene3D" id="1.10.150.50">
    <property type="entry name" value="Transcription Factor, Ets-1"/>
    <property type="match status" value="1"/>
</dbReference>
<keyword evidence="11" id="KW-0732">Signal</keyword>
<dbReference type="InterPro" id="IPR047531">
    <property type="entry name" value="SAM_Scm-like"/>
</dbReference>
<evidence type="ECO:0000256" key="9">
    <source>
        <dbReference type="ARBA" id="ARBA00040639"/>
    </source>
</evidence>
<evidence type="ECO:0000313" key="15">
    <source>
        <dbReference type="Proteomes" id="UP000335636"/>
    </source>
</evidence>
<comment type="function">
    <text evidence="8">Putative Polycomb group (PcG) protein. PcG proteins act by forming multiprotein complexes, which are required to maintain the transcriptionally repressive state of homeotic genes throughout development. May be involved in spermatogenesis during sexual maturation.</text>
</comment>
<feature type="domain" description="SAM" evidence="12">
    <location>
        <begin position="320"/>
        <end position="389"/>
    </location>
</feature>
<keyword evidence="3" id="KW-0678">Repressor</keyword>